<evidence type="ECO:0000313" key="4">
    <source>
        <dbReference type="EMBL" id="SDW38322.1"/>
    </source>
</evidence>
<accession>A0A8X8LCP4</accession>
<organism evidence="4 5">
    <name type="scientific">Hydrobacter penzbergensis</name>
    <dbReference type="NCBI Taxonomy" id="1235997"/>
    <lineage>
        <taxon>Bacteria</taxon>
        <taxon>Pseudomonadati</taxon>
        <taxon>Bacteroidota</taxon>
        <taxon>Chitinophagia</taxon>
        <taxon>Chitinophagales</taxon>
        <taxon>Chitinophagaceae</taxon>
        <taxon>Hydrobacter</taxon>
    </lineage>
</organism>
<dbReference type="InterPro" id="IPR052043">
    <property type="entry name" value="PolySaccharide_Degr_Enz"/>
</dbReference>
<dbReference type="GO" id="GO:0005975">
    <property type="term" value="P:carbohydrate metabolic process"/>
    <property type="evidence" value="ECO:0007669"/>
    <property type="project" value="InterPro"/>
</dbReference>
<dbReference type="SUPFAM" id="SSF52317">
    <property type="entry name" value="Class I glutamine amidotransferase-like"/>
    <property type="match status" value="1"/>
</dbReference>
<dbReference type="InterPro" id="IPR025646">
    <property type="entry name" value="DUF4350"/>
</dbReference>
<evidence type="ECO:0000259" key="3">
    <source>
        <dbReference type="Pfam" id="PF14258"/>
    </source>
</evidence>
<dbReference type="AlphaFoldDB" id="A0A8X8LCP4"/>
<dbReference type="RefSeq" id="WP_092722279.1">
    <property type="nucleotide sequence ID" value="NZ_FNNO01000002.1"/>
</dbReference>
<dbReference type="Proteomes" id="UP000198711">
    <property type="component" value="Unassembled WGS sequence"/>
</dbReference>
<reference evidence="4 5" key="1">
    <citation type="submission" date="2016-10" db="EMBL/GenBank/DDBJ databases">
        <authorList>
            <person name="Varghese N."/>
            <person name="Submissions S."/>
        </authorList>
    </citation>
    <scope>NUCLEOTIDE SEQUENCE [LARGE SCALE GENOMIC DNA]</scope>
    <source>
        <strain evidence="4 5">DSM 25353</strain>
    </source>
</reference>
<sequence length="636" mass="72038">MKHRLHLFTLLLMISSLSAGAQPWSERMAETVMHLWPDSMAMKPGHLVGWSYDQGVVLNGMEQVWLRTGKGKYFNYIQKSMDLFVQKDGNILTYKQADYNIDNIKPGCSLLLLYEVLEEEKYKKGAQLLREQLEGQPRTKEGGFWHKKRYPNQMWLDGLYMGEPFYAQYAQRFNEPSAFDDIANQFVWMEKHARDVRTGLLYHGWDESKTEKWSNPVNGQSSQFWGRAMGWYGMALVDVLDYFPADHPRRKELLSILQRYITAVKQVQDKTSGTWWQVLNKPNEKGNYPEASASCMFVYTLAKASRMGYTTDATTMTAAKKGFDGIIKNFITVENGQVNLNKVCQVAGLGDTPYRDGSYAYYIGEPVVTNDPKGVGAFILAAAEMENLADQQSGVGKGKTVLLDYYFNNERKKNKEGNTVRYHYIWEDWANSGFSLWGHVFRNTGAATASLETAPTADNLKKASVYIIVDPDIPTENPHPNYIEQADITAITNWVKAGGTLILMGNDSINAEFKHLNQLAAHFGIQFNEDCENKVIGKQFEMGMIRVNAGNPVFKRARQVYIKELATLNVKAPAQVILTHKGKNIVAVSKLGKGKVLAVGDPWVYNEYTDGRRLPADYQNFEVAQDIAEWALKGEK</sequence>
<dbReference type="InterPro" id="IPR029062">
    <property type="entry name" value="Class_I_gatase-like"/>
</dbReference>
<dbReference type="InterPro" id="IPR012341">
    <property type="entry name" value="6hp_glycosidase-like_sf"/>
</dbReference>
<gene>
    <name evidence="4" type="ORF">SAMN05444410_102169</name>
</gene>
<dbReference type="GO" id="GO:0016787">
    <property type="term" value="F:hydrolase activity"/>
    <property type="evidence" value="ECO:0007669"/>
    <property type="project" value="UniProtKB-KW"/>
</dbReference>
<name>A0A8X8LCP4_9BACT</name>
<evidence type="ECO:0000313" key="5">
    <source>
        <dbReference type="Proteomes" id="UP000198711"/>
    </source>
</evidence>
<proteinExistence type="predicted"/>
<keyword evidence="2" id="KW-0732">Signal</keyword>
<feature type="domain" description="DUF4350" evidence="3">
    <location>
        <begin position="477"/>
        <end position="604"/>
    </location>
</feature>
<keyword evidence="5" id="KW-1185">Reference proteome</keyword>
<dbReference type="PANTHER" id="PTHR33886">
    <property type="entry name" value="UNSATURATED RHAMNOGALACTURONAN HYDROLASE (EUROFUNG)"/>
    <property type="match status" value="1"/>
</dbReference>
<dbReference type="Pfam" id="PF07470">
    <property type="entry name" value="Glyco_hydro_88"/>
    <property type="match status" value="1"/>
</dbReference>
<dbReference type="Gene3D" id="3.40.50.880">
    <property type="match status" value="1"/>
</dbReference>
<evidence type="ECO:0000256" key="2">
    <source>
        <dbReference type="SAM" id="SignalP"/>
    </source>
</evidence>
<comment type="caution">
    <text evidence="4">The sequence shown here is derived from an EMBL/GenBank/DDBJ whole genome shotgun (WGS) entry which is preliminary data.</text>
</comment>
<dbReference type="InterPro" id="IPR010905">
    <property type="entry name" value="Glyco_hydro_88"/>
</dbReference>
<dbReference type="PANTHER" id="PTHR33886:SF8">
    <property type="entry name" value="UNSATURATED RHAMNOGALACTURONAN HYDROLASE (EUROFUNG)"/>
    <property type="match status" value="1"/>
</dbReference>
<dbReference type="Pfam" id="PF14258">
    <property type="entry name" value="DUF4350"/>
    <property type="match status" value="1"/>
</dbReference>
<dbReference type="Gene3D" id="1.50.10.10">
    <property type="match status" value="1"/>
</dbReference>
<feature type="chain" id="PRO_5036501444" evidence="2">
    <location>
        <begin position="22"/>
        <end position="636"/>
    </location>
</feature>
<dbReference type="SUPFAM" id="SSF48208">
    <property type="entry name" value="Six-hairpin glycosidases"/>
    <property type="match status" value="1"/>
</dbReference>
<protein>
    <submittedName>
        <fullName evidence="4">Unsaturated rhamnogalacturonyl hydrolase</fullName>
    </submittedName>
</protein>
<keyword evidence="1 4" id="KW-0378">Hydrolase</keyword>
<feature type="signal peptide" evidence="2">
    <location>
        <begin position="1"/>
        <end position="21"/>
    </location>
</feature>
<dbReference type="InterPro" id="IPR008928">
    <property type="entry name" value="6-hairpin_glycosidase_sf"/>
</dbReference>
<evidence type="ECO:0000256" key="1">
    <source>
        <dbReference type="ARBA" id="ARBA00022801"/>
    </source>
</evidence>
<dbReference type="EMBL" id="FNNO01000002">
    <property type="protein sequence ID" value="SDW38322.1"/>
    <property type="molecule type" value="Genomic_DNA"/>
</dbReference>